<proteinExistence type="predicted"/>
<keyword evidence="2" id="KW-1133">Transmembrane helix</keyword>
<feature type="compositionally biased region" description="Low complexity" evidence="1">
    <location>
        <begin position="61"/>
        <end position="91"/>
    </location>
</feature>
<dbReference type="Gene3D" id="2.80.10.50">
    <property type="match status" value="1"/>
</dbReference>
<dbReference type="RefSeq" id="WP_269658582.1">
    <property type="nucleotide sequence ID" value="NZ_CP114413.1"/>
</dbReference>
<dbReference type="CDD" id="cd23399">
    <property type="entry name" value="beta-trefoil_ABD_ABFB"/>
    <property type="match status" value="1"/>
</dbReference>
<feature type="domain" description="Alpha-L-arabinofuranosidase B arabinose-binding" evidence="3">
    <location>
        <begin position="137"/>
        <end position="258"/>
    </location>
</feature>
<accession>A0ABY7K8S9</accession>
<dbReference type="Proteomes" id="UP001164439">
    <property type="component" value="Chromosome"/>
</dbReference>
<dbReference type="SUPFAM" id="SSF110221">
    <property type="entry name" value="AbfB domain"/>
    <property type="match status" value="1"/>
</dbReference>
<organism evidence="4 5">
    <name type="scientific">Streptomyces cinnabarinus</name>
    <dbReference type="NCBI Taxonomy" id="67287"/>
    <lineage>
        <taxon>Bacteria</taxon>
        <taxon>Bacillati</taxon>
        <taxon>Actinomycetota</taxon>
        <taxon>Actinomycetes</taxon>
        <taxon>Kitasatosporales</taxon>
        <taxon>Streptomycetaceae</taxon>
        <taxon>Streptomyces</taxon>
    </lineage>
</organism>
<sequence length="262" mass="28208">MPQKKSRPPQDRPWESGWAPDTSRTPGTRRLWLAGALALATIGACVTAIAVTQRPADDLSHSASPSTSASPPGLISFATPSASTASPAPSAEPDRRPSAHSRARPPRTTATPTPSRGHAEPSAGEPADPKPVTAWRSVRSVNYPDRAWQVSGGLVRLTASAGSFKLLKGLAEPSCYSFATADGSYLRHREFLLRAERDDGSTLFARDATFCPRASSHSGAVMLESVNYPGRYLRHRDFQLRLDPYQSGELYRADAAFRLVSP</sequence>
<name>A0ABY7K8S9_9ACTN</name>
<feature type="region of interest" description="Disordered" evidence="1">
    <location>
        <begin position="1"/>
        <end position="27"/>
    </location>
</feature>
<feature type="transmembrane region" description="Helical" evidence="2">
    <location>
        <begin position="31"/>
        <end position="51"/>
    </location>
</feature>
<dbReference type="Pfam" id="PF05270">
    <property type="entry name" value="AbfB"/>
    <property type="match status" value="1"/>
</dbReference>
<evidence type="ECO:0000256" key="2">
    <source>
        <dbReference type="SAM" id="Phobius"/>
    </source>
</evidence>
<evidence type="ECO:0000259" key="3">
    <source>
        <dbReference type="Pfam" id="PF05270"/>
    </source>
</evidence>
<protein>
    <submittedName>
        <fullName evidence="4">AbfB domain-containing protein</fullName>
    </submittedName>
</protein>
<dbReference type="EMBL" id="CP114413">
    <property type="protein sequence ID" value="WAZ20924.1"/>
    <property type="molecule type" value="Genomic_DNA"/>
</dbReference>
<evidence type="ECO:0000256" key="1">
    <source>
        <dbReference type="SAM" id="MobiDB-lite"/>
    </source>
</evidence>
<reference evidence="4" key="1">
    <citation type="submission" date="2022-12" db="EMBL/GenBank/DDBJ databases">
        <authorList>
            <person name="Ruckert C."/>
            <person name="Busche T."/>
            <person name="Kalinowski J."/>
            <person name="Wittmann C."/>
        </authorList>
    </citation>
    <scope>NUCLEOTIDE SEQUENCE</scope>
    <source>
        <strain evidence="4">DSM 40467</strain>
    </source>
</reference>
<evidence type="ECO:0000313" key="4">
    <source>
        <dbReference type="EMBL" id="WAZ20924.1"/>
    </source>
</evidence>
<keyword evidence="2" id="KW-0812">Transmembrane</keyword>
<evidence type="ECO:0000313" key="5">
    <source>
        <dbReference type="Proteomes" id="UP001164439"/>
    </source>
</evidence>
<keyword evidence="2" id="KW-0472">Membrane</keyword>
<dbReference type="InterPro" id="IPR007934">
    <property type="entry name" value="AbfB_ABD"/>
</dbReference>
<keyword evidence="5" id="KW-1185">Reference proteome</keyword>
<feature type="region of interest" description="Disordered" evidence="1">
    <location>
        <begin position="58"/>
        <end position="132"/>
    </location>
</feature>
<feature type="compositionally biased region" description="Low complexity" evidence="1">
    <location>
        <begin position="106"/>
        <end position="116"/>
    </location>
</feature>
<dbReference type="InterPro" id="IPR036195">
    <property type="entry name" value="AbfB_ABD_sf"/>
</dbReference>
<gene>
    <name evidence="4" type="ORF">STRCI_002071</name>
</gene>